<proteinExistence type="predicted"/>
<dbReference type="EMBL" id="JAFBDR010000006">
    <property type="protein sequence ID" value="MBM7570985.1"/>
    <property type="molecule type" value="Genomic_DNA"/>
</dbReference>
<keyword evidence="2" id="KW-0413">Isomerase</keyword>
<dbReference type="Proteomes" id="UP001296943">
    <property type="component" value="Unassembled WGS sequence"/>
</dbReference>
<dbReference type="InterPro" id="IPR013766">
    <property type="entry name" value="Thioredoxin_domain"/>
</dbReference>
<dbReference type="CDD" id="cd02947">
    <property type="entry name" value="TRX_family"/>
    <property type="match status" value="1"/>
</dbReference>
<protein>
    <submittedName>
        <fullName evidence="2">Thiol-disulfide isomerase/thioredoxin</fullName>
    </submittedName>
</protein>
<keyword evidence="3" id="KW-1185">Reference proteome</keyword>
<evidence type="ECO:0000313" key="3">
    <source>
        <dbReference type="Proteomes" id="UP001296943"/>
    </source>
</evidence>
<dbReference type="SUPFAM" id="SSF52833">
    <property type="entry name" value="Thioredoxin-like"/>
    <property type="match status" value="1"/>
</dbReference>
<dbReference type="Gene3D" id="3.40.30.10">
    <property type="entry name" value="Glutaredoxin"/>
    <property type="match status" value="1"/>
</dbReference>
<dbReference type="Pfam" id="PF00085">
    <property type="entry name" value="Thioredoxin"/>
    <property type="match status" value="1"/>
</dbReference>
<evidence type="ECO:0000313" key="2">
    <source>
        <dbReference type="EMBL" id="MBM7570985.1"/>
    </source>
</evidence>
<dbReference type="RefSeq" id="WP_204498391.1">
    <property type="nucleotide sequence ID" value="NZ_JAFBDR010000006.1"/>
</dbReference>
<comment type="caution">
    <text evidence="2">The sequence shown here is derived from an EMBL/GenBank/DDBJ whole genome shotgun (WGS) entry which is preliminary data.</text>
</comment>
<accession>A0ABS2MYN7</accession>
<organism evidence="2 3">
    <name type="scientific">Aquibacillus albus</name>
    <dbReference type="NCBI Taxonomy" id="1168171"/>
    <lineage>
        <taxon>Bacteria</taxon>
        <taxon>Bacillati</taxon>
        <taxon>Bacillota</taxon>
        <taxon>Bacilli</taxon>
        <taxon>Bacillales</taxon>
        <taxon>Bacillaceae</taxon>
        <taxon>Aquibacillus</taxon>
    </lineage>
</organism>
<sequence>MTEIERENFVKVINKPVVFVYVHTPMCGTCKLARKMLEAVEAISEDYHFHELNASLYPQFLQKNRIKSVPCLLIMKNGKVKETIYSFESVTNIYFRIQGYVPSIN</sequence>
<name>A0ABS2MYN7_9BACI</name>
<feature type="domain" description="Thioredoxin" evidence="1">
    <location>
        <begin position="3"/>
        <end position="84"/>
    </location>
</feature>
<dbReference type="InterPro" id="IPR036249">
    <property type="entry name" value="Thioredoxin-like_sf"/>
</dbReference>
<dbReference type="GO" id="GO:0016853">
    <property type="term" value="F:isomerase activity"/>
    <property type="evidence" value="ECO:0007669"/>
    <property type="project" value="UniProtKB-KW"/>
</dbReference>
<gene>
    <name evidence="2" type="ORF">JOC48_001465</name>
</gene>
<reference evidence="2 3" key="1">
    <citation type="submission" date="2021-01" db="EMBL/GenBank/DDBJ databases">
        <title>Genomic Encyclopedia of Type Strains, Phase IV (KMG-IV): sequencing the most valuable type-strain genomes for metagenomic binning, comparative biology and taxonomic classification.</title>
        <authorList>
            <person name="Goeker M."/>
        </authorList>
    </citation>
    <scope>NUCLEOTIDE SEQUENCE [LARGE SCALE GENOMIC DNA]</scope>
    <source>
        <strain evidence="2 3">DSM 23711</strain>
    </source>
</reference>
<evidence type="ECO:0000259" key="1">
    <source>
        <dbReference type="Pfam" id="PF00085"/>
    </source>
</evidence>